<evidence type="ECO:0000256" key="18">
    <source>
        <dbReference type="ARBA" id="ARBA00023016"/>
    </source>
</evidence>
<dbReference type="InterPro" id="IPR004358">
    <property type="entry name" value="Sig_transdc_His_kin-like_C"/>
</dbReference>
<gene>
    <name evidence="26" type="ORF">R6G74_00800</name>
</gene>
<comment type="cofactor">
    <cofactor evidence="2">
        <name>Mn(2+)</name>
        <dbReference type="ChEBI" id="CHEBI:29035"/>
    </cofactor>
</comment>
<evidence type="ECO:0000256" key="7">
    <source>
        <dbReference type="ARBA" id="ARBA00022553"/>
    </source>
</evidence>
<dbReference type="GO" id="GO:0005524">
    <property type="term" value="F:ATP binding"/>
    <property type="evidence" value="ECO:0007669"/>
    <property type="project" value="UniProtKB-KW"/>
</dbReference>
<feature type="domain" description="Histidine kinase" evidence="24">
    <location>
        <begin position="261"/>
        <end position="469"/>
    </location>
</feature>
<dbReference type="SMART" id="SM00388">
    <property type="entry name" value="HisKA"/>
    <property type="match status" value="1"/>
</dbReference>
<evidence type="ECO:0000256" key="9">
    <source>
        <dbReference type="ARBA" id="ARBA00022692"/>
    </source>
</evidence>
<dbReference type="SMART" id="SM00387">
    <property type="entry name" value="HATPase_c"/>
    <property type="match status" value="1"/>
</dbReference>
<dbReference type="SUPFAM" id="SSF47384">
    <property type="entry name" value="Homodimeric domain of signal transducing histidine kinase"/>
    <property type="match status" value="1"/>
</dbReference>
<sequence length="472" mass="50908">MTSRPITIRFRIAATMVALVAVVLAATGVAVVLTESRMWRAQVDATLVRVADEFRVLAENGVDPETGQPFAGPSQLIETYLSRTVLSEAEGEMGIVDGRVAWVGGDTSPVRPEEDTGLVRHLLPLTRSREITMGTYAGAQREYRYIVVPVQFSGSQPGALVHVYLLDVISARIWNLMTVLAVVYLVAVIGVVAIAWRLVGQLLRPVEQLRATAENITANADLSRRVPVEGRDDLARLSTAMNTMLDSLETMDADQRKLLDDVGHELRTPITIVRGHLELMDATDPSDAADTRALALEELDRMNSLVGDLLTLAKAERSDFVVPREVDIAALTERIFDKATGLGPRAWNLGAVASGQAYLDPERITQAVLQLAANAVKYSDEGTPVEISSRVVAGRVSFTVEDAGCGIAPEDTERIIERFARGRNTGRSEGSGLGLAIVSSIARAHGGEVTVRSRVGEGSVFTLSLPSVYRGS</sequence>
<keyword evidence="15" id="KW-0904">Protein phosphatase</keyword>
<dbReference type="InterPro" id="IPR036097">
    <property type="entry name" value="HisK_dim/P_sf"/>
</dbReference>
<dbReference type="GO" id="GO:0000155">
    <property type="term" value="F:phosphorelay sensor kinase activity"/>
    <property type="evidence" value="ECO:0007669"/>
    <property type="project" value="InterPro"/>
</dbReference>
<evidence type="ECO:0000256" key="4">
    <source>
        <dbReference type="ARBA" id="ARBA00004651"/>
    </source>
</evidence>
<dbReference type="InterPro" id="IPR036890">
    <property type="entry name" value="HATPase_C_sf"/>
</dbReference>
<dbReference type="CDD" id="cd00075">
    <property type="entry name" value="HATPase"/>
    <property type="match status" value="1"/>
</dbReference>
<evidence type="ECO:0000256" key="8">
    <source>
        <dbReference type="ARBA" id="ARBA00022679"/>
    </source>
</evidence>
<dbReference type="Gene3D" id="3.30.565.10">
    <property type="entry name" value="Histidine kinase-like ATPase, C-terminal domain"/>
    <property type="match status" value="1"/>
</dbReference>
<feature type="domain" description="HAMP" evidence="25">
    <location>
        <begin position="200"/>
        <end position="253"/>
    </location>
</feature>
<evidence type="ECO:0000256" key="3">
    <source>
        <dbReference type="ARBA" id="ARBA00001946"/>
    </source>
</evidence>
<feature type="transmembrane region" description="Helical" evidence="23">
    <location>
        <begin position="173"/>
        <end position="196"/>
    </location>
</feature>
<dbReference type="InterPro" id="IPR050980">
    <property type="entry name" value="2C_sensor_his_kinase"/>
</dbReference>
<evidence type="ECO:0000256" key="23">
    <source>
        <dbReference type="SAM" id="Phobius"/>
    </source>
</evidence>
<dbReference type="CDD" id="cd00082">
    <property type="entry name" value="HisKA"/>
    <property type="match status" value="1"/>
</dbReference>
<dbReference type="GO" id="GO:0005886">
    <property type="term" value="C:plasma membrane"/>
    <property type="evidence" value="ECO:0007669"/>
    <property type="project" value="UniProtKB-SubCell"/>
</dbReference>
<evidence type="ECO:0000259" key="24">
    <source>
        <dbReference type="PROSITE" id="PS50109"/>
    </source>
</evidence>
<dbReference type="InterPro" id="IPR003660">
    <property type="entry name" value="HAMP_dom"/>
</dbReference>
<dbReference type="SMART" id="SM00304">
    <property type="entry name" value="HAMP"/>
    <property type="match status" value="1"/>
</dbReference>
<dbReference type="Pfam" id="PF00672">
    <property type="entry name" value="HAMP"/>
    <property type="match status" value="1"/>
</dbReference>
<keyword evidence="17" id="KW-0902">Two-component regulatory system</keyword>
<keyword evidence="9 23" id="KW-0812">Transmembrane</keyword>
<dbReference type="InterPro" id="IPR003594">
    <property type="entry name" value="HATPase_dom"/>
</dbReference>
<dbReference type="SUPFAM" id="SSF55874">
    <property type="entry name" value="ATPase domain of HSP90 chaperone/DNA topoisomerase II/histidine kinase"/>
    <property type="match status" value="1"/>
</dbReference>
<keyword evidence="8" id="KW-0808">Transferase</keyword>
<keyword evidence="10" id="KW-0547">Nucleotide-binding</keyword>
<feature type="transmembrane region" description="Helical" evidence="23">
    <location>
        <begin position="12"/>
        <end position="33"/>
    </location>
</feature>
<evidence type="ECO:0000256" key="19">
    <source>
        <dbReference type="ARBA" id="ARBA00023026"/>
    </source>
</evidence>
<dbReference type="SUPFAM" id="SSF158472">
    <property type="entry name" value="HAMP domain-like"/>
    <property type="match status" value="1"/>
</dbReference>
<keyword evidence="12" id="KW-0378">Hydrolase</keyword>
<dbReference type="PANTHER" id="PTHR44936">
    <property type="entry name" value="SENSOR PROTEIN CREC"/>
    <property type="match status" value="1"/>
</dbReference>
<dbReference type="AlphaFoldDB" id="A0AAW9HDJ5"/>
<dbReference type="EMBL" id="JAWNFV010000001">
    <property type="protein sequence ID" value="MDY5139859.1"/>
    <property type="molecule type" value="Genomic_DNA"/>
</dbReference>
<evidence type="ECO:0000256" key="12">
    <source>
        <dbReference type="ARBA" id="ARBA00022801"/>
    </source>
</evidence>
<comment type="catalytic activity">
    <reaction evidence="1">
        <text>ATP + protein L-histidine = ADP + protein N-phospho-L-histidine.</text>
        <dbReference type="EC" id="2.7.13.3"/>
    </reaction>
</comment>
<dbReference type="Pfam" id="PF02518">
    <property type="entry name" value="HATPase_c"/>
    <property type="match status" value="1"/>
</dbReference>
<keyword evidence="19" id="KW-0843">Virulence</keyword>
<evidence type="ECO:0000313" key="26">
    <source>
        <dbReference type="EMBL" id="MDY5139859.1"/>
    </source>
</evidence>
<evidence type="ECO:0000256" key="5">
    <source>
        <dbReference type="ARBA" id="ARBA00012438"/>
    </source>
</evidence>
<dbReference type="InterPro" id="IPR003661">
    <property type="entry name" value="HisK_dim/P_dom"/>
</dbReference>
<dbReference type="Gene3D" id="6.10.340.10">
    <property type="match status" value="1"/>
</dbReference>
<evidence type="ECO:0000256" key="15">
    <source>
        <dbReference type="ARBA" id="ARBA00022912"/>
    </source>
</evidence>
<dbReference type="PRINTS" id="PR00344">
    <property type="entry name" value="BCTRLSENSOR"/>
</dbReference>
<dbReference type="InterPro" id="IPR005467">
    <property type="entry name" value="His_kinase_dom"/>
</dbReference>
<protein>
    <recommendedName>
        <fullName evidence="21">Signal transduction histidine-protein kinase/phosphatase MprB</fullName>
        <ecNumber evidence="5">2.7.13.3</ecNumber>
    </recommendedName>
    <alternativeName>
        <fullName evidence="22">Mycobacterial persistence regulator B</fullName>
    </alternativeName>
</protein>
<organism evidence="26 27">
    <name type="scientific">Actinotignum timonense</name>
    <dbReference type="NCBI Taxonomy" id="1870995"/>
    <lineage>
        <taxon>Bacteria</taxon>
        <taxon>Bacillati</taxon>
        <taxon>Actinomycetota</taxon>
        <taxon>Actinomycetes</taxon>
        <taxon>Actinomycetales</taxon>
        <taxon>Actinomycetaceae</taxon>
        <taxon>Actinotignum</taxon>
    </lineage>
</organism>
<proteinExistence type="predicted"/>
<comment type="subcellular location">
    <subcellularLocation>
        <location evidence="4">Cell membrane</location>
        <topology evidence="4">Multi-pass membrane protein</topology>
    </subcellularLocation>
</comment>
<keyword evidence="18" id="KW-0346">Stress response</keyword>
<reference evidence="26" key="1">
    <citation type="submission" date="2023-10" db="EMBL/GenBank/DDBJ databases">
        <title>Whole Genome based description of the genera Actinobaculum and Actinotignum reveals a complex phylogenetic relationship within the species included in the genus Actinotignum.</title>
        <authorList>
            <person name="Jensen C.S."/>
            <person name="Dargis R."/>
            <person name="Kemp M."/>
            <person name="Christensen J.J."/>
        </authorList>
    </citation>
    <scope>NUCLEOTIDE SEQUENCE</scope>
    <source>
        <strain evidence="26">SLA_B245</strain>
    </source>
</reference>
<evidence type="ECO:0000256" key="14">
    <source>
        <dbReference type="ARBA" id="ARBA00022842"/>
    </source>
</evidence>
<evidence type="ECO:0000256" key="1">
    <source>
        <dbReference type="ARBA" id="ARBA00000085"/>
    </source>
</evidence>
<dbReference type="GO" id="GO:0004721">
    <property type="term" value="F:phosphoprotein phosphatase activity"/>
    <property type="evidence" value="ECO:0007669"/>
    <property type="project" value="UniProtKB-KW"/>
</dbReference>
<comment type="cofactor">
    <cofactor evidence="3">
        <name>Mg(2+)</name>
        <dbReference type="ChEBI" id="CHEBI:18420"/>
    </cofactor>
</comment>
<dbReference type="PROSITE" id="PS50885">
    <property type="entry name" value="HAMP"/>
    <property type="match status" value="1"/>
</dbReference>
<dbReference type="Proteomes" id="UP001288320">
    <property type="component" value="Unassembled WGS sequence"/>
</dbReference>
<keyword evidence="13" id="KW-0067">ATP-binding</keyword>
<dbReference type="Gene3D" id="1.10.287.130">
    <property type="match status" value="1"/>
</dbReference>
<dbReference type="EC" id="2.7.13.3" evidence="5"/>
<evidence type="ECO:0000256" key="16">
    <source>
        <dbReference type="ARBA" id="ARBA00022989"/>
    </source>
</evidence>
<evidence type="ECO:0000313" key="27">
    <source>
        <dbReference type="Proteomes" id="UP001288320"/>
    </source>
</evidence>
<dbReference type="CDD" id="cd06225">
    <property type="entry name" value="HAMP"/>
    <property type="match status" value="1"/>
</dbReference>
<dbReference type="PANTHER" id="PTHR44936:SF9">
    <property type="entry name" value="SENSOR PROTEIN CREC"/>
    <property type="match status" value="1"/>
</dbReference>
<evidence type="ECO:0000256" key="21">
    <source>
        <dbReference type="ARBA" id="ARBA00040454"/>
    </source>
</evidence>
<evidence type="ECO:0000256" key="22">
    <source>
        <dbReference type="ARBA" id="ARBA00041776"/>
    </source>
</evidence>
<evidence type="ECO:0000256" key="17">
    <source>
        <dbReference type="ARBA" id="ARBA00023012"/>
    </source>
</evidence>
<keyword evidence="20" id="KW-0464">Manganese</keyword>
<dbReference type="RefSeq" id="WP_143231892.1">
    <property type="nucleotide sequence ID" value="NZ_CAUPFC010000001.1"/>
</dbReference>
<evidence type="ECO:0000256" key="2">
    <source>
        <dbReference type="ARBA" id="ARBA00001936"/>
    </source>
</evidence>
<evidence type="ECO:0000256" key="13">
    <source>
        <dbReference type="ARBA" id="ARBA00022840"/>
    </source>
</evidence>
<accession>A0AAW9HDJ5</accession>
<name>A0AAW9HDJ5_9ACTO</name>
<dbReference type="FunFam" id="1.10.287.130:FF:000001">
    <property type="entry name" value="Two-component sensor histidine kinase"/>
    <property type="match status" value="1"/>
</dbReference>
<dbReference type="GeneID" id="92813868"/>
<evidence type="ECO:0000256" key="10">
    <source>
        <dbReference type="ARBA" id="ARBA00022741"/>
    </source>
</evidence>
<evidence type="ECO:0000256" key="11">
    <source>
        <dbReference type="ARBA" id="ARBA00022777"/>
    </source>
</evidence>
<keyword evidence="23" id="KW-0472">Membrane</keyword>
<comment type="caution">
    <text evidence="26">The sequence shown here is derived from an EMBL/GenBank/DDBJ whole genome shotgun (WGS) entry which is preliminary data.</text>
</comment>
<dbReference type="PROSITE" id="PS50109">
    <property type="entry name" value="HIS_KIN"/>
    <property type="match status" value="1"/>
</dbReference>
<keyword evidence="7" id="KW-0597">Phosphoprotein</keyword>
<evidence type="ECO:0000259" key="25">
    <source>
        <dbReference type="PROSITE" id="PS50885"/>
    </source>
</evidence>
<keyword evidence="6" id="KW-1003">Cell membrane</keyword>
<evidence type="ECO:0000256" key="20">
    <source>
        <dbReference type="ARBA" id="ARBA00023211"/>
    </source>
</evidence>
<evidence type="ECO:0000256" key="6">
    <source>
        <dbReference type="ARBA" id="ARBA00022475"/>
    </source>
</evidence>
<keyword evidence="11 26" id="KW-0418">Kinase</keyword>
<keyword evidence="14" id="KW-0460">Magnesium</keyword>
<keyword evidence="16 23" id="KW-1133">Transmembrane helix</keyword>
<dbReference type="Pfam" id="PF00512">
    <property type="entry name" value="HisKA"/>
    <property type="match status" value="1"/>
</dbReference>